<dbReference type="InterPro" id="IPR036291">
    <property type="entry name" value="NAD(P)-bd_dom_sf"/>
</dbReference>
<gene>
    <name evidence="4" type="ORF">HNQ92_000799</name>
</gene>
<organism evidence="4 5">
    <name type="scientific">Rhabdobacter roseus</name>
    <dbReference type="NCBI Taxonomy" id="1655419"/>
    <lineage>
        <taxon>Bacteria</taxon>
        <taxon>Pseudomonadati</taxon>
        <taxon>Bacteroidota</taxon>
        <taxon>Cytophagia</taxon>
        <taxon>Cytophagales</taxon>
        <taxon>Cytophagaceae</taxon>
        <taxon>Rhabdobacter</taxon>
    </lineage>
</organism>
<dbReference type="EMBL" id="JACHGF010000001">
    <property type="protein sequence ID" value="MBB5282678.1"/>
    <property type="molecule type" value="Genomic_DNA"/>
</dbReference>
<dbReference type="AlphaFoldDB" id="A0A840TRS5"/>
<comment type="caution">
    <text evidence="4">The sequence shown here is derived from an EMBL/GenBank/DDBJ whole genome shotgun (WGS) entry which is preliminary data.</text>
</comment>
<keyword evidence="2" id="KW-0560">Oxidoreductase</keyword>
<dbReference type="SUPFAM" id="SSF51735">
    <property type="entry name" value="NAD(P)-binding Rossmann-fold domains"/>
    <property type="match status" value="1"/>
</dbReference>
<evidence type="ECO:0000256" key="2">
    <source>
        <dbReference type="ARBA" id="ARBA00023002"/>
    </source>
</evidence>
<dbReference type="InterPro" id="IPR002347">
    <property type="entry name" value="SDR_fam"/>
</dbReference>
<dbReference type="Proteomes" id="UP000557307">
    <property type="component" value="Unassembled WGS sequence"/>
</dbReference>
<evidence type="ECO:0000313" key="5">
    <source>
        <dbReference type="Proteomes" id="UP000557307"/>
    </source>
</evidence>
<dbReference type="Gene3D" id="3.40.50.720">
    <property type="entry name" value="NAD(P)-binding Rossmann-like Domain"/>
    <property type="match status" value="1"/>
</dbReference>
<dbReference type="PIRSF" id="PIRSF000126">
    <property type="entry name" value="11-beta-HSD1"/>
    <property type="match status" value="1"/>
</dbReference>
<comment type="similarity">
    <text evidence="1 3">Belongs to the short-chain dehydrogenases/reductases (SDR) family.</text>
</comment>
<dbReference type="CDD" id="cd05233">
    <property type="entry name" value="SDR_c"/>
    <property type="match status" value="1"/>
</dbReference>
<accession>A0A840TRS5</accession>
<evidence type="ECO:0000313" key="4">
    <source>
        <dbReference type="EMBL" id="MBB5282678.1"/>
    </source>
</evidence>
<protein>
    <recommendedName>
        <fullName evidence="6">SDR family oxidoreductase</fullName>
    </recommendedName>
</protein>
<dbReference type="GO" id="GO:0016491">
    <property type="term" value="F:oxidoreductase activity"/>
    <property type="evidence" value="ECO:0007669"/>
    <property type="project" value="UniProtKB-KW"/>
</dbReference>
<dbReference type="PANTHER" id="PTHR44196:SF2">
    <property type="entry name" value="SHORT-CHAIN DEHYDROGENASE-RELATED"/>
    <property type="match status" value="1"/>
</dbReference>
<keyword evidence="5" id="KW-1185">Reference proteome</keyword>
<proteinExistence type="inferred from homology"/>
<evidence type="ECO:0000256" key="3">
    <source>
        <dbReference type="RuleBase" id="RU000363"/>
    </source>
</evidence>
<reference evidence="4 5" key="1">
    <citation type="submission" date="2020-08" db="EMBL/GenBank/DDBJ databases">
        <title>Genomic Encyclopedia of Type Strains, Phase IV (KMG-IV): sequencing the most valuable type-strain genomes for metagenomic binning, comparative biology and taxonomic classification.</title>
        <authorList>
            <person name="Goeker M."/>
        </authorList>
    </citation>
    <scope>NUCLEOTIDE SEQUENCE [LARGE SCALE GENOMIC DNA]</scope>
    <source>
        <strain evidence="4 5">DSM 105074</strain>
    </source>
</reference>
<dbReference type="PRINTS" id="PR00081">
    <property type="entry name" value="GDHRDH"/>
</dbReference>
<dbReference type="PRINTS" id="PR00080">
    <property type="entry name" value="SDRFAMILY"/>
</dbReference>
<evidence type="ECO:0008006" key="6">
    <source>
        <dbReference type="Google" id="ProtNLM"/>
    </source>
</evidence>
<evidence type="ECO:0000256" key="1">
    <source>
        <dbReference type="ARBA" id="ARBA00006484"/>
    </source>
</evidence>
<dbReference type="PANTHER" id="PTHR44196">
    <property type="entry name" value="DEHYDROGENASE/REDUCTASE SDR FAMILY MEMBER 7B"/>
    <property type="match status" value="1"/>
</dbReference>
<dbReference type="GO" id="GO:0016020">
    <property type="term" value="C:membrane"/>
    <property type="evidence" value="ECO:0007669"/>
    <property type="project" value="TreeGrafter"/>
</dbReference>
<name>A0A840TRS5_9BACT</name>
<sequence length="267" mass="28723">MKVALITGASGGIGEALAYKLAERKHNLLLVARNAEKLSQQCQQLAEKFGIQAQFIAADLAKPETAEQVFAITQQRGLDIDMLINNAGIGSGGPFSDLTLKAELELIQLNISSLVALTHLFLPQMQQRRGGTIINVASMASFMPIPYMATYAASKVFVRSFTEAITQECKPYGIHVMLLCPGLTRTNFNKAAGIDANAKGKGLNVEYGRSTQTPEQVADEALGGLEKGKHVVVSGTLNTWGARIVALIPNRVLTSGFARSYRQKTGM</sequence>
<dbReference type="Pfam" id="PF00106">
    <property type="entry name" value="adh_short"/>
    <property type="match status" value="1"/>
</dbReference>
<dbReference type="RefSeq" id="WP_184171229.1">
    <property type="nucleotide sequence ID" value="NZ_JACHGF010000001.1"/>
</dbReference>